<gene>
    <name evidence="7" type="ORF">G1C95_1022</name>
</gene>
<dbReference type="RefSeq" id="WP_169171890.1">
    <property type="nucleotide sequence ID" value="NZ_JAAIII010000003.1"/>
</dbReference>
<accession>A0A7Y0EP57</accession>
<name>A0A7Y0EP57_9BIFI</name>
<dbReference type="PANTHER" id="PTHR30055">
    <property type="entry name" value="HTH-TYPE TRANSCRIPTIONAL REGULATOR RUTR"/>
    <property type="match status" value="1"/>
</dbReference>
<evidence type="ECO:0000256" key="5">
    <source>
        <dbReference type="SAM" id="MobiDB-lite"/>
    </source>
</evidence>
<dbReference type="GO" id="GO:0003700">
    <property type="term" value="F:DNA-binding transcription factor activity"/>
    <property type="evidence" value="ECO:0007669"/>
    <property type="project" value="TreeGrafter"/>
</dbReference>
<dbReference type="Pfam" id="PF00440">
    <property type="entry name" value="TetR_N"/>
    <property type="match status" value="1"/>
</dbReference>
<evidence type="ECO:0000256" key="1">
    <source>
        <dbReference type="ARBA" id="ARBA00023015"/>
    </source>
</evidence>
<feature type="domain" description="HTH tetR-type" evidence="6">
    <location>
        <begin position="23"/>
        <end position="83"/>
    </location>
</feature>
<dbReference type="AlphaFoldDB" id="A0A7Y0EP57"/>
<evidence type="ECO:0000256" key="4">
    <source>
        <dbReference type="PROSITE-ProRule" id="PRU00335"/>
    </source>
</evidence>
<feature type="region of interest" description="Disordered" evidence="5">
    <location>
        <begin position="1"/>
        <end position="25"/>
    </location>
</feature>
<evidence type="ECO:0000313" key="8">
    <source>
        <dbReference type="Proteomes" id="UP000532194"/>
    </source>
</evidence>
<keyword evidence="1" id="KW-0805">Transcription regulation</keyword>
<dbReference type="PANTHER" id="PTHR30055:SF234">
    <property type="entry name" value="HTH-TYPE TRANSCRIPTIONAL REGULATOR BETI"/>
    <property type="match status" value="1"/>
</dbReference>
<dbReference type="GO" id="GO:0000976">
    <property type="term" value="F:transcription cis-regulatory region binding"/>
    <property type="evidence" value="ECO:0007669"/>
    <property type="project" value="TreeGrafter"/>
</dbReference>
<dbReference type="InterPro" id="IPR001647">
    <property type="entry name" value="HTH_TetR"/>
</dbReference>
<keyword evidence="8" id="KW-1185">Reference proteome</keyword>
<proteinExistence type="predicted"/>
<dbReference type="SUPFAM" id="SSF46689">
    <property type="entry name" value="Homeodomain-like"/>
    <property type="match status" value="1"/>
</dbReference>
<sequence>MVHKGTQNDAAGNVGKRVRKSPEERKREILDASVRLIGERGFNGISVQDVADEVGISKQGLLRYVGSKDNLLAMTYEQYYASSGTVEEFMASGLPGSSADDLRFPAYLRFLVRHNAQRRMLVQLFSMLHAEALNPAHPLYEHFRVRNGQIWESYSQYPWSIPPQLGEWNRSMRPYVRKAMEAMDGIQLRWLGEPPIDLYDEWLEFERMIFPSPLWDEYR</sequence>
<comment type="caution">
    <text evidence="7">The sequence shown here is derived from an EMBL/GenBank/DDBJ whole genome shotgun (WGS) entry which is preliminary data.</text>
</comment>
<reference evidence="7 8" key="1">
    <citation type="submission" date="2020-02" db="EMBL/GenBank/DDBJ databases">
        <title>Characterization of phylogenetic diversity of novel bifidobacterial species isolated in Czech ZOOs.</title>
        <authorList>
            <person name="Lugli G.A."/>
            <person name="Vera N.B."/>
            <person name="Ventura M."/>
        </authorList>
    </citation>
    <scope>NUCLEOTIDE SEQUENCE [LARGE SCALE GENOMIC DNA]</scope>
    <source>
        <strain evidence="7 8">DSM 109957</strain>
    </source>
</reference>
<feature type="DNA-binding region" description="H-T-H motif" evidence="4">
    <location>
        <begin position="46"/>
        <end position="65"/>
    </location>
</feature>
<dbReference type="Proteomes" id="UP000532194">
    <property type="component" value="Unassembled WGS sequence"/>
</dbReference>
<dbReference type="EMBL" id="JAAIII010000003">
    <property type="protein sequence ID" value="NMM93835.1"/>
    <property type="molecule type" value="Genomic_DNA"/>
</dbReference>
<feature type="compositionally biased region" description="Polar residues" evidence="5">
    <location>
        <begin position="1"/>
        <end position="10"/>
    </location>
</feature>
<dbReference type="PRINTS" id="PR00455">
    <property type="entry name" value="HTHTETR"/>
</dbReference>
<dbReference type="InterPro" id="IPR050109">
    <property type="entry name" value="HTH-type_TetR-like_transc_reg"/>
</dbReference>
<evidence type="ECO:0000259" key="6">
    <source>
        <dbReference type="PROSITE" id="PS50977"/>
    </source>
</evidence>
<evidence type="ECO:0000313" key="7">
    <source>
        <dbReference type="EMBL" id="NMM93835.1"/>
    </source>
</evidence>
<dbReference type="Gene3D" id="1.10.357.10">
    <property type="entry name" value="Tetracycline Repressor, domain 2"/>
    <property type="match status" value="1"/>
</dbReference>
<evidence type="ECO:0000256" key="2">
    <source>
        <dbReference type="ARBA" id="ARBA00023125"/>
    </source>
</evidence>
<keyword evidence="2 4" id="KW-0238">DNA-binding</keyword>
<dbReference type="PROSITE" id="PS50977">
    <property type="entry name" value="HTH_TETR_2"/>
    <property type="match status" value="1"/>
</dbReference>
<evidence type="ECO:0000256" key="3">
    <source>
        <dbReference type="ARBA" id="ARBA00023163"/>
    </source>
</evidence>
<protein>
    <submittedName>
        <fullName evidence="7">Transcriptional regulator, TetR family</fullName>
    </submittedName>
</protein>
<keyword evidence="3" id="KW-0804">Transcription</keyword>
<dbReference type="InterPro" id="IPR009057">
    <property type="entry name" value="Homeodomain-like_sf"/>
</dbReference>
<organism evidence="7 8">
    <name type="scientific">Bifidobacterium oedipodis</name>
    <dbReference type="NCBI Taxonomy" id="2675322"/>
    <lineage>
        <taxon>Bacteria</taxon>
        <taxon>Bacillati</taxon>
        <taxon>Actinomycetota</taxon>
        <taxon>Actinomycetes</taxon>
        <taxon>Bifidobacteriales</taxon>
        <taxon>Bifidobacteriaceae</taxon>
        <taxon>Bifidobacterium</taxon>
    </lineage>
</organism>